<evidence type="ECO:0000313" key="1">
    <source>
        <dbReference type="EMBL" id="CCB80286.1"/>
    </source>
</evidence>
<gene>
    <name evidence="1" type="ordered locus">HBZC1_13000</name>
</gene>
<accession>F8KTW1</accession>
<keyword evidence="2" id="KW-1185">Reference proteome</keyword>
<dbReference type="KEGG" id="hbi:HBZC1_13000"/>
<sequence>MYCPTQRYYRLFRAFNSTPTSTKTTRFIFKTLGSQTLQERG</sequence>
<dbReference type="EMBL" id="FR871757">
    <property type="protein sequence ID" value="CCB80286.1"/>
    <property type="molecule type" value="Genomic_DNA"/>
</dbReference>
<dbReference type="Proteomes" id="UP000008387">
    <property type="component" value="Chromosome"/>
</dbReference>
<reference evidence="1 2" key="1">
    <citation type="journal article" date="2011" name="J. Bacteriol.">
        <title>Genome sequence of Helicobacter bizzozeronii strain CIII-1, an isolate from human gastric mucosa.</title>
        <authorList>
            <person name="Schott T."/>
            <person name="Rossi M."/>
            <person name="Hanninen M.L."/>
        </authorList>
    </citation>
    <scope>NUCLEOTIDE SEQUENCE [LARGE SCALE GENOMIC DNA]</scope>
    <source>
        <strain evidence="1 2">CIII-1</strain>
    </source>
</reference>
<organism evidence="1 2">
    <name type="scientific">Helicobacter bizzozeronii (strain CIII-1)</name>
    <dbReference type="NCBI Taxonomy" id="1002804"/>
    <lineage>
        <taxon>Bacteria</taxon>
        <taxon>Pseudomonadati</taxon>
        <taxon>Campylobacterota</taxon>
        <taxon>Epsilonproteobacteria</taxon>
        <taxon>Campylobacterales</taxon>
        <taxon>Helicobacteraceae</taxon>
        <taxon>Helicobacter</taxon>
    </lineage>
</organism>
<dbReference type="AlphaFoldDB" id="F8KTW1"/>
<protein>
    <submittedName>
        <fullName evidence="1">Uncharacterized protein</fullName>
    </submittedName>
</protein>
<name>F8KTW1_HELBC</name>
<proteinExistence type="predicted"/>
<dbReference type="HOGENOM" id="CLU_3270960_0_0_7"/>
<evidence type="ECO:0000313" key="2">
    <source>
        <dbReference type="Proteomes" id="UP000008387"/>
    </source>
</evidence>